<name>A0AAN9R8G8_PHACN</name>
<proteinExistence type="predicted"/>
<gene>
    <name evidence="2" type="ORF">VNO80_16973</name>
</gene>
<evidence type="ECO:0000256" key="1">
    <source>
        <dbReference type="SAM" id="MobiDB-lite"/>
    </source>
</evidence>
<protein>
    <submittedName>
        <fullName evidence="2">Uncharacterized protein</fullName>
    </submittedName>
</protein>
<sequence>MLILEYRFWHLGASLLREWEGLGFCHILDIFSYKDTVGQLVRKALVAECLCTLAGVSCLGFSHEFCADGSFCLPIYCRMNQTQKLETGKLACKKLSGNDTDSETGRSEREWREVEAEEVKEGWPDFLNAESDGAKTVAEGDCSKSVSATTSSVRAMETKPESERTSAASNMASRRRSPARENERMKKKEA</sequence>
<dbReference type="Proteomes" id="UP001374584">
    <property type="component" value="Unassembled WGS sequence"/>
</dbReference>
<organism evidence="2 3">
    <name type="scientific">Phaseolus coccineus</name>
    <name type="common">Scarlet runner bean</name>
    <name type="synonym">Phaseolus multiflorus</name>
    <dbReference type="NCBI Taxonomy" id="3886"/>
    <lineage>
        <taxon>Eukaryota</taxon>
        <taxon>Viridiplantae</taxon>
        <taxon>Streptophyta</taxon>
        <taxon>Embryophyta</taxon>
        <taxon>Tracheophyta</taxon>
        <taxon>Spermatophyta</taxon>
        <taxon>Magnoliopsida</taxon>
        <taxon>eudicotyledons</taxon>
        <taxon>Gunneridae</taxon>
        <taxon>Pentapetalae</taxon>
        <taxon>rosids</taxon>
        <taxon>fabids</taxon>
        <taxon>Fabales</taxon>
        <taxon>Fabaceae</taxon>
        <taxon>Papilionoideae</taxon>
        <taxon>50 kb inversion clade</taxon>
        <taxon>NPAAA clade</taxon>
        <taxon>indigoferoid/millettioid clade</taxon>
        <taxon>Phaseoleae</taxon>
        <taxon>Phaseolus</taxon>
    </lineage>
</organism>
<accession>A0AAN9R8G8</accession>
<comment type="caution">
    <text evidence="2">The sequence shown here is derived from an EMBL/GenBank/DDBJ whole genome shotgun (WGS) entry which is preliminary data.</text>
</comment>
<keyword evidence="3" id="KW-1185">Reference proteome</keyword>
<feature type="compositionally biased region" description="Polar residues" evidence="1">
    <location>
        <begin position="144"/>
        <end position="153"/>
    </location>
</feature>
<dbReference type="AlphaFoldDB" id="A0AAN9R8G8"/>
<evidence type="ECO:0000313" key="2">
    <source>
        <dbReference type="EMBL" id="KAK7357678.1"/>
    </source>
</evidence>
<evidence type="ECO:0000313" key="3">
    <source>
        <dbReference type="Proteomes" id="UP001374584"/>
    </source>
</evidence>
<feature type="region of interest" description="Disordered" evidence="1">
    <location>
        <begin position="96"/>
        <end position="190"/>
    </location>
</feature>
<reference evidence="2 3" key="1">
    <citation type="submission" date="2024-01" db="EMBL/GenBank/DDBJ databases">
        <title>The genomes of 5 underutilized Papilionoideae crops provide insights into root nodulation and disease resistanc.</title>
        <authorList>
            <person name="Jiang F."/>
        </authorList>
    </citation>
    <scope>NUCLEOTIDE SEQUENCE [LARGE SCALE GENOMIC DNA]</scope>
    <source>
        <strain evidence="2">JINMINGXINNONG_FW02</strain>
        <tissue evidence="2">Leaves</tissue>
    </source>
</reference>
<dbReference type="EMBL" id="JAYMYR010000006">
    <property type="protein sequence ID" value="KAK7357678.1"/>
    <property type="molecule type" value="Genomic_DNA"/>
</dbReference>
<feature type="compositionally biased region" description="Basic and acidic residues" evidence="1">
    <location>
        <begin position="103"/>
        <end position="123"/>
    </location>
</feature>
<feature type="compositionally biased region" description="Basic and acidic residues" evidence="1">
    <location>
        <begin position="178"/>
        <end position="190"/>
    </location>
</feature>